<reference evidence="7 8" key="1">
    <citation type="journal article" date="2009" name="Int. J. Syst. Evol. Microbiol.">
        <title>Paenibacillus contaminans sp. nov., isolated from a contaminated laboratory plate.</title>
        <authorList>
            <person name="Chou J.H."/>
            <person name="Lee J.H."/>
            <person name="Lin M.C."/>
            <person name="Chang P.S."/>
            <person name="Arun A.B."/>
            <person name="Young C.C."/>
            <person name="Chen W.M."/>
        </authorList>
    </citation>
    <scope>NUCLEOTIDE SEQUENCE [LARGE SCALE GENOMIC DNA]</scope>
    <source>
        <strain evidence="7 8">CKOBP-6</strain>
    </source>
</reference>
<comment type="similarity">
    <text evidence="2">Belongs to the autoinducer-2 exporter (AI-2E) (TC 2.A.86) family.</text>
</comment>
<evidence type="ECO:0000256" key="4">
    <source>
        <dbReference type="ARBA" id="ARBA00022989"/>
    </source>
</evidence>
<dbReference type="Proteomes" id="UP000250369">
    <property type="component" value="Unassembled WGS sequence"/>
</dbReference>
<keyword evidence="8" id="KW-1185">Reference proteome</keyword>
<evidence type="ECO:0000313" key="8">
    <source>
        <dbReference type="Proteomes" id="UP000250369"/>
    </source>
</evidence>
<comment type="caution">
    <text evidence="7">The sequence shown here is derived from an EMBL/GenBank/DDBJ whole genome shotgun (WGS) entry which is preliminary data.</text>
</comment>
<gene>
    <name evidence="7" type="ORF">DQG23_10410</name>
</gene>
<evidence type="ECO:0000256" key="3">
    <source>
        <dbReference type="ARBA" id="ARBA00022692"/>
    </source>
</evidence>
<name>A0A329MP48_9BACL</name>
<organism evidence="7 8">
    <name type="scientific">Paenibacillus contaminans</name>
    <dbReference type="NCBI Taxonomy" id="450362"/>
    <lineage>
        <taxon>Bacteria</taxon>
        <taxon>Bacillati</taxon>
        <taxon>Bacillota</taxon>
        <taxon>Bacilli</taxon>
        <taxon>Bacillales</taxon>
        <taxon>Paenibacillaceae</taxon>
        <taxon>Paenibacillus</taxon>
    </lineage>
</organism>
<keyword evidence="5 6" id="KW-0472">Membrane</keyword>
<dbReference type="Pfam" id="PF01594">
    <property type="entry name" value="AI-2E_transport"/>
    <property type="match status" value="1"/>
</dbReference>
<evidence type="ECO:0000313" key="7">
    <source>
        <dbReference type="EMBL" id="RAV21655.1"/>
    </source>
</evidence>
<keyword evidence="4 6" id="KW-1133">Transmembrane helix</keyword>
<feature type="transmembrane region" description="Helical" evidence="6">
    <location>
        <begin position="66"/>
        <end position="87"/>
    </location>
</feature>
<proteinExistence type="inferred from homology"/>
<dbReference type="EMBL" id="QMFB01000004">
    <property type="protein sequence ID" value="RAV21655.1"/>
    <property type="molecule type" value="Genomic_DNA"/>
</dbReference>
<feature type="transmembrane region" description="Helical" evidence="6">
    <location>
        <begin position="292"/>
        <end position="322"/>
    </location>
</feature>
<evidence type="ECO:0000256" key="5">
    <source>
        <dbReference type="ARBA" id="ARBA00023136"/>
    </source>
</evidence>
<dbReference type="RefSeq" id="WP_113030746.1">
    <property type="nucleotide sequence ID" value="NZ_QMFB01000004.1"/>
</dbReference>
<comment type="subcellular location">
    <subcellularLocation>
        <location evidence="1">Membrane</location>
        <topology evidence="1">Multi-pass membrane protein</topology>
    </subcellularLocation>
</comment>
<feature type="transmembrane region" description="Helical" evidence="6">
    <location>
        <begin position="196"/>
        <end position="217"/>
    </location>
</feature>
<evidence type="ECO:0000256" key="1">
    <source>
        <dbReference type="ARBA" id="ARBA00004141"/>
    </source>
</evidence>
<dbReference type="OrthoDB" id="9772136at2"/>
<dbReference type="PANTHER" id="PTHR21716">
    <property type="entry name" value="TRANSMEMBRANE PROTEIN"/>
    <property type="match status" value="1"/>
</dbReference>
<sequence length="345" mass="38777">MNVWALLNKKDVRRFAVLALFCLLLFGLRSMLNLLLLTFLATFLMNQLHMHVKRALDKIVKIDSKLVLALLYIMLVAVIAFAGVKLFPAMIRQAEQVIDLVKQVYEDPHDEMASYLLSLLDQIDMPSIVKPGLDMMMKLGNLGLQAFLALILSLFLLLGKANVIRFTVQFRTSKLGWFVSEVEYFGRKFLQTFGKVIEAQLMIAFINCLLTTAALWIMGFPNLFGLALLVFVLGLIPVAGVFFSLIPLSAIAFSIGGFPYVIYLIVTITAIHAIEAYVLNPRLMASKTHLPVFYTFLVLLFSEHFFGIWGLIVGIPTFVFLLDILEVQSLGQPAQTLPLPKEQEE</sequence>
<dbReference type="GO" id="GO:0055085">
    <property type="term" value="P:transmembrane transport"/>
    <property type="evidence" value="ECO:0007669"/>
    <property type="project" value="TreeGrafter"/>
</dbReference>
<evidence type="ECO:0000256" key="2">
    <source>
        <dbReference type="ARBA" id="ARBA00009773"/>
    </source>
</evidence>
<dbReference type="AlphaFoldDB" id="A0A329MP48"/>
<accession>A0A329MP48</accession>
<keyword evidence="3 6" id="KW-0812">Transmembrane</keyword>
<feature type="transmembrane region" description="Helical" evidence="6">
    <location>
        <begin position="15"/>
        <end position="45"/>
    </location>
</feature>
<dbReference type="PANTHER" id="PTHR21716:SF62">
    <property type="entry name" value="TRANSPORT PROTEIN YDBI-RELATED"/>
    <property type="match status" value="1"/>
</dbReference>
<protein>
    <submittedName>
        <fullName evidence="7">AI-2E family transporter</fullName>
    </submittedName>
</protein>
<dbReference type="InterPro" id="IPR002549">
    <property type="entry name" value="AI-2E-like"/>
</dbReference>
<dbReference type="GO" id="GO:0016020">
    <property type="term" value="C:membrane"/>
    <property type="evidence" value="ECO:0007669"/>
    <property type="project" value="UniProtKB-SubCell"/>
</dbReference>
<feature type="transmembrane region" description="Helical" evidence="6">
    <location>
        <begin position="260"/>
        <end position="280"/>
    </location>
</feature>
<feature type="transmembrane region" description="Helical" evidence="6">
    <location>
        <begin position="223"/>
        <end position="248"/>
    </location>
</feature>
<evidence type="ECO:0000256" key="6">
    <source>
        <dbReference type="SAM" id="Phobius"/>
    </source>
</evidence>
<feature type="transmembrane region" description="Helical" evidence="6">
    <location>
        <begin position="142"/>
        <end position="164"/>
    </location>
</feature>